<accession>A0AC34G1H0</accession>
<organism evidence="1 2">
    <name type="scientific">Panagrolaimus sp. ES5</name>
    <dbReference type="NCBI Taxonomy" id="591445"/>
    <lineage>
        <taxon>Eukaryota</taxon>
        <taxon>Metazoa</taxon>
        <taxon>Ecdysozoa</taxon>
        <taxon>Nematoda</taxon>
        <taxon>Chromadorea</taxon>
        <taxon>Rhabditida</taxon>
        <taxon>Tylenchina</taxon>
        <taxon>Panagrolaimomorpha</taxon>
        <taxon>Panagrolaimoidea</taxon>
        <taxon>Panagrolaimidae</taxon>
        <taxon>Panagrolaimus</taxon>
    </lineage>
</organism>
<evidence type="ECO:0000313" key="2">
    <source>
        <dbReference type="WBParaSite" id="ES5_v2.g23317.t1"/>
    </source>
</evidence>
<dbReference type="Proteomes" id="UP000887579">
    <property type="component" value="Unplaced"/>
</dbReference>
<protein>
    <submittedName>
        <fullName evidence="2">Uncharacterized protein</fullName>
    </submittedName>
</protein>
<sequence>KFKDGVRSLDLPSASNAQNSGSIGVGDDTKAASCSGTESGVPPTASSTSQPMPASVAAAKSTKTSVPKLKNELKNLTDHFPDQVSHDGRLTRSRTRALAAFVPNKQPSTASSRASTSTKSLFAQGKDKIAKKGRDLLKNNEQEAKKEKSSRSGNREGSSHADGASLSNSDVVVIVRNSESPSSPDTPEPSIGGSARTTPFSLQPTNSTFASRRFTALNNPSAVSGQPQIPSGSGMPMSRKKFNSVSSDVKNSNLNL</sequence>
<name>A0AC34G1H0_9BILA</name>
<evidence type="ECO:0000313" key="1">
    <source>
        <dbReference type="Proteomes" id="UP000887579"/>
    </source>
</evidence>
<proteinExistence type="predicted"/>
<reference evidence="2" key="1">
    <citation type="submission" date="2022-11" db="UniProtKB">
        <authorList>
            <consortium name="WormBaseParasite"/>
        </authorList>
    </citation>
    <scope>IDENTIFICATION</scope>
</reference>
<dbReference type="WBParaSite" id="ES5_v2.g23317.t1">
    <property type="protein sequence ID" value="ES5_v2.g23317.t1"/>
    <property type="gene ID" value="ES5_v2.g23317"/>
</dbReference>